<proteinExistence type="predicted"/>
<protein>
    <recommendedName>
        <fullName evidence="1">DUF4224 domain-containing protein</fullName>
    </recommendedName>
</protein>
<comment type="caution">
    <text evidence="2">The sequence shown here is derived from an EMBL/GenBank/DDBJ whole genome shotgun (WGS) entry which is preliminary data.</text>
</comment>
<dbReference type="InterPro" id="IPR025319">
    <property type="entry name" value="DUF4224"/>
</dbReference>
<sequence>MTYSLFITADELRELTGFTLKSRQIDQLRKMGIPFRTNGHGKPVVTRFAIEGKTDQQPIPQRLVWQSAMIQQDRKAA</sequence>
<accession>A0A139BU83</accession>
<dbReference type="Pfam" id="PF13986">
    <property type="entry name" value="DUF4224"/>
    <property type="match status" value="1"/>
</dbReference>
<evidence type="ECO:0000259" key="1">
    <source>
        <dbReference type="Pfam" id="PF13986"/>
    </source>
</evidence>
<organism evidence="2 3">
    <name type="scientific">Candidatus Gallionella acididurans</name>
    <dbReference type="NCBI Taxonomy" id="1796491"/>
    <lineage>
        <taxon>Bacteria</taxon>
        <taxon>Pseudomonadati</taxon>
        <taxon>Pseudomonadota</taxon>
        <taxon>Betaproteobacteria</taxon>
        <taxon>Nitrosomonadales</taxon>
        <taxon>Gallionellaceae</taxon>
        <taxon>Gallionella</taxon>
    </lineage>
</organism>
<gene>
    <name evidence="2" type="ORF">AWT59_1362</name>
</gene>
<dbReference type="EMBL" id="LSLI01000027">
    <property type="protein sequence ID" value="KXS32529.1"/>
    <property type="molecule type" value="Genomic_DNA"/>
</dbReference>
<name>A0A139BU83_9PROT</name>
<dbReference type="Proteomes" id="UP000070578">
    <property type="component" value="Unassembled WGS sequence"/>
</dbReference>
<evidence type="ECO:0000313" key="3">
    <source>
        <dbReference type="Proteomes" id="UP000070578"/>
    </source>
</evidence>
<evidence type="ECO:0000313" key="2">
    <source>
        <dbReference type="EMBL" id="KXS32529.1"/>
    </source>
</evidence>
<reference evidence="2 3" key="2">
    <citation type="submission" date="2016-03" db="EMBL/GenBank/DDBJ databases">
        <title>New uncultured bacterium of the family Gallionellaceae from acid mine drainage: description and reconstruction of genome based on metagenomic analysis of microbial community.</title>
        <authorList>
            <person name="Kadnikov V."/>
            <person name="Ivasenko D."/>
            <person name="Beletsky A."/>
            <person name="Mardanov A."/>
            <person name="Danilova E."/>
            <person name="Pimenov N."/>
            <person name="Karnachuk O."/>
            <person name="Ravin N."/>
        </authorList>
    </citation>
    <scope>NUCLEOTIDE SEQUENCE [LARGE SCALE GENOMIC DNA]</scope>
    <source>
        <strain evidence="2">ShG14-8</strain>
    </source>
</reference>
<feature type="domain" description="DUF4224" evidence="1">
    <location>
        <begin position="6"/>
        <end position="49"/>
    </location>
</feature>
<reference evidence="2 3" key="1">
    <citation type="submission" date="2016-02" db="EMBL/GenBank/DDBJ databases">
        <authorList>
            <person name="Wen L."/>
            <person name="He K."/>
            <person name="Yang H."/>
        </authorList>
    </citation>
    <scope>NUCLEOTIDE SEQUENCE [LARGE SCALE GENOMIC DNA]</scope>
    <source>
        <strain evidence="2">ShG14-8</strain>
    </source>
</reference>
<dbReference type="AlphaFoldDB" id="A0A139BU83"/>